<evidence type="ECO:0000313" key="3">
    <source>
        <dbReference type="Proteomes" id="UP000663879"/>
    </source>
</evidence>
<accession>A0A814GSQ9</accession>
<dbReference type="OrthoDB" id="10237337at2759"/>
<proteinExistence type="predicted"/>
<reference evidence="2" key="1">
    <citation type="submission" date="2021-02" db="EMBL/GenBank/DDBJ databases">
        <authorList>
            <person name="Nowell W R."/>
        </authorList>
    </citation>
    <scope>NUCLEOTIDE SEQUENCE</scope>
    <source>
        <strain evidence="2">Ploen Becks lab</strain>
    </source>
</reference>
<evidence type="ECO:0000256" key="1">
    <source>
        <dbReference type="SAM" id="Coils"/>
    </source>
</evidence>
<dbReference type="AlphaFoldDB" id="A0A814GSQ9"/>
<gene>
    <name evidence="2" type="ORF">OXX778_LOCUS16384</name>
</gene>
<sequence length="380" mass="43829">MDDIKIMLPCGFSTLYKNLKDKPDEIECFVCENHKIKIDECLKMSLNQLNLTLKKIELENDKYKSMKQNYESIIRNREFCESQNIEKVKRDLKLRREELKHEICEKIELHYNDLFDFLEEENNSIKSQLKGDLEDIEIKLGTISDEMNFKVKIDLLKKNLGVLKRKVNLMTDPVEIVKDLVFKKKSMSDLDITRGCFITQLTTDPIATDPVHRSPNSPYDQKIIQQSTPLKNQLELHAKALFKFTNLGTILKLASVRGTKSKSIKHKCSTQFQQHSFIIKTIKMCKNCQINGHDTLCKDQVSPCLHFKKSKFSQSKSQNSLLNISKNNNLELSTSVTTVSYGGIIVGLNSNNNSVKTISKNRLRSIDINRLRSFEANIFT</sequence>
<organism evidence="2 3">
    <name type="scientific">Brachionus calyciflorus</name>
    <dbReference type="NCBI Taxonomy" id="104777"/>
    <lineage>
        <taxon>Eukaryota</taxon>
        <taxon>Metazoa</taxon>
        <taxon>Spiralia</taxon>
        <taxon>Gnathifera</taxon>
        <taxon>Rotifera</taxon>
        <taxon>Eurotatoria</taxon>
        <taxon>Monogononta</taxon>
        <taxon>Pseudotrocha</taxon>
        <taxon>Ploima</taxon>
        <taxon>Brachionidae</taxon>
        <taxon>Brachionus</taxon>
    </lineage>
</organism>
<name>A0A814GSQ9_9BILA</name>
<keyword evidence="3" id="KW-1185">Reference proteome</keyword>
<dbReference type="Proteomes" id="UP000663879">
    <property type="component" value="Unassembled WGS sequence"/>
</dbReference>
<dbReference type="EMBL" id="CAJNOC010003858">
    <property type="protein sequence ID" value="CAF1000589.1"/>
    <property type="molecule type" value="Genomic_DNA"/>
</dbReference>
<feature type="coiled-coil region" evidence="1">
    <location>
        <begin position="46"/>
        <end position="102"/>
    </location>
</feature>
<keyword evidence="1" id="KW-0175">Coiled coil</keyword>
<evidence type="ECO:0000313" key="2">
    <source>
        <dbReference type="EMBL" id="CAF1000589.1"/>
    </source>
</evidence>
<comment type="caution">
    <text evidence="2">The sequence shown here is derived from an EMBL/GenBank/DDBJ whole genome shotgun (WGS) entry which is preliminary data.</text>
</comment>
<protein>
    <submittedName>
        <fullName evidence="2">Uncharacterized protein</fullName>
    </submittedName>
</protein>